<dbReference type="InterPro" id="IPR005899">
    <property type="entry name" value="Na_pump_deCOase"/>
</dbReference>
<comment type="cofactor">
    <cofactor evidence="1 16 17">
        <name>Na(+)</name>
        <dbReference type="ChEBI" id="CHEBI:29101"/>
    </cofactor>
</comment>
<evidence type="ECO:0000256" key="5">
    <source>
        <dbReference type="ARBA" id="ARBA00011869"/>
    </source>
</evidence>
<evidence type="ECO:0000256" key="15">
    <source>
        <dbReference type="ARBA" id="ARBA00048176"/>
    </source>
</evidence>
<dbReference type="Pfam" id="PF04277">
    <property type="entry name" value="OAD_gamma"/>
    <property type="match status" value="1"/>
</dbReference>
<keyword evidence="9 16" id="KW-1278">Translocase</keyword>
<evidence type="ECO:0000313" key="19">
    <source>
        <dbReference type="EMBL" id="RUO77957.1"/>
    </source>
</evidence>
<protein>
    <recommendedName>
        <fullName evidence="16">Probable oxaloacetate decarboxylase gamma chain</fullName>
        <ecNumber evidence="16">7.2.4.2</ecNumber>
    </recommendedName>
</protein>
<dbReference type="NCBIfam" id="TIGR01195">
    <property type="entry name" value="oadG_fam"/>
    <property type="match status" value="1"/>
</dbReference>
<dbReference type="EMBL" id="PIQF01000001">
    <property type="protein sequence ID" value="RUO77957.1"/>
    <property type="molecule type" value="Genomic_DNA"/>
</dbReference>
<accession>A0A432ZIX1</accession>
<keyword evidence="7 16" id="KW-1003">Cell membrane</keyword>
<dbReference type="AlphaFoldDB" id="A0A432ZIX1"/>
<evidence type="ECO:0000256" key="17">
    <source>
        <dbReference type="RuleBase" id="RU004278"/>
    </source>
</evidence>
<keyword evidence="20" id="KW-1185">Reference proteome</keyword>
<evidence type="ECO:0000256" key="11">
    <source>
        <dbReference type="ARBA" id="ARBA00023053"/>
    </source>
</evidence>
<comment type="catalytic activity">
    <reaction evidence="15 16 17">
        <text>oxaloacetate + 2 Na(+)(in) + H(+) = pyruvate + 2 Na(+)(out) + CO2</text>
        <dbReference type="Rhea" id="RHEA:57724"/>
        <dbReference type="ChEBI" id="CHEBI:15361"/>
        <dbReference type="ChEBI" id="CHEBI:15378"/>
        <dbReference type="ChEBI" id="CHEBI:16452"/>
        <dbReference type="ChEBI" id="CHEBI:16526"/>
        <dbReference type="ChEBI" id="CHEBI:29101"/>
        <dbReference type="EC" id="7.2.4.2"/>
    </reaction>
</comment>
<feature type="compositionally biased region" description="Polar residues" evidence="18">
    <location>
        <begin position="46"/>
        <end position="61"/>
    </location>
</feature>
<evidence type="ECO:0000256" key="4">
    <source>
        <dbReference type="ARBA" id="ARBA00005844"/>
    </source>
</evidence>
<dbReference type="GO" id="GO:0015451">
    <property type="term" value="F:decarboxylation-driven active transmembrane transporter activity"/>
    <property type="evidence" value="ECO:0007669"/>
    <property type="project" value="UniProtKB-EC"/>
</dbReference>
<keyword evidence="10 16" id="KW-1133">Transmembrane helix</keyword>
<dbReference type="GO" id="GO:0008948">
    <property type="term" value="F:oxaloacetate decarboxylase activity"/>
    <property type="evidence" value="ECO:0007669"/>
    <property type="project" value="UniProtKB-UniRule"/>
</dbReference>
<evidence type="ECO:0000256" key="18">
    <source>
        <dbReference type="SAM" id="MobiDB-lite"/>
    </source>
</evidence>
<evidence type="ECO:0000313" key="20">
    <source>
        <dbReference type="Proteomes" id="UP000287908"/>
    </source>
</evidence>
<keyword evidence="8 16" id="KW-0812">Transmembrane</keyword>
<evidence type="ECO:0000256" key="16">
    <source>
        <dbReference type="HAMAP-Rule" id="MF_00404"/>
    </source>
</evidence>
<evidence type="ECO:0000256" key="1">
    <source>
        <dbReference type="ARBA" id="ARBA00001959"/>
    </source>
</evidence>
<comment type="function">
    <text evidence="2 16 17">Catalyzes the decarboxylation of oxaloacetate coupled to Na(+) translocation.</text>
</comment>
<keyword evidence="14 16" id="KW-0739">Sodium transport</keyword>
<dbReference type="NCBIfam" id="NF003004">
    <property type="entry name" value="PRK03814.1"/>
    <property type="match status" value="1"/>
</dbReference>
<dbReference type="EC" id="7.2.4.2" evidence="16"/>
<dbReference type="Proteomes" id="UP000287908">
    <property type="component" value="Unassembled WGS sequence"/>
</dbReference>
<dbReference type="RefSeq" id="WP_126784289.1">
    <property type="nucleotide sequence ID" value="NZ_PIQF01000001.1"/>
</dbReference>
<organism evidence="19 20">
    <name type="scientific">Idiomarina seosinensis</name>
    <dbReference type="NCBI Taxonomy" id="281739"/>
    <lineage>
        <taxon>Bacteria</taxon>
        <taxon>Pseudomonadati</taxon>
        <taxon>Pseudomonadota</taxon>
        <taxon>Gammaproteobacteria</taxon>
        <taxon>Alteromonadales</taxon>
        <taxon>Idiomarinaceae</taxon>
        <taxon>Idiomarina</taxon>
    </lineage>
</organism>
<evidence type="ECO:0000256" key="6">
    <source>
        <dbReference type="ARBA" id="ARBA00022448"/>
    </source>
</evidence>
<evidence type="ECO:0000256" key="12">
    <source>
        <dbReference type="ARBA" id="ARBA00023065"/>
    </source>
</evidence>
<comment type="caution">
    <text evidence="19">The sequence shown here is derived from an EMBL/GenBank/DDBJ whole genome shotgun (WGS) entry which is preliminary data.</text>
</comment>
<evidence type="ECO:0000256" key="9">
    <source>
        <dbReference type="ARBA" id="ARBA00022967"/>
    </source>
</evidence>
<feature type="transmembrane region" description="Helical" evidence="16 17">
    <location>
        <begin position="12"/>
        <end position="32"/>
    </location>
</feature>
<comment type="similarity">
    <text evidence="4 16 17">Belongs to the OadG family.</text>
</comment>
<dbReference type="InterPro" id="IPR023424">
    <property type="entry name" value="OadG"/>
</dbReference>
<comment type="subcellular location">
    <subcellularLocation>
        <location evidence="3 16 17">Cell membrane</location>
        <topology evidence="3 16 17">Single-pass membrane protein</topology>
    </subcellularLocation>
</comment>
<evidence type="ECO:0000256" key="8">
    <source>
        <dbReference type="ARBA" id="ARBA00022692"/>
    </source>
</evidence>
<evidence type="ECO:0000256" key="7">
    <source>
        <dbReference type="ARBA" id="ARBA00022475"/>
    </source>
</evidence>
<sequence>MSELFANAAEIMLVGMAAVLAFLLLLILAMTVMGRLIPTPKPVPQATPSAPQGSSGSDDQVPSSVIAAISAAVHRYRQSKD</sequence>
<evidence type="ECO:0000256" key="13">
    <source>
        <dbReference type="ARBA" id="ARBA00023136"/>
    </source>
</evidence>
<keyword evidence="11 16" id="KW-0915">Sodium</keyword>
<proteinExistence type="inferred from homology"/>
<dbReference type="HAMAP" id="MF_00404">
    <property type="entry name" value="OadG"/>
    <property type="match status" value="1"/>
</dbReference>
<keyword evidence="12 16" id="KW-0406">Ion transport</keyword>
<evidence type="ECO:0000256" key="14">
    <source>
        <dbReference type="ARBA" id="ARBA00023201"/>
    </source>
</evidence>
<dbReference type="GO" id="GO:0036376">
    <property type="term" value="P:sodium ion export across plasma membrane"/>
    <property type="evidence" value="ECO:0007669"/>
    <property type="project" value="InterPro"/>
</dbReference>
<evidence type="ECO:0000256" key="2">
    <source>
        <dbReference type="ARBA" id="ARBA00003002"/>
    </source>
</evidence>
<evidence type="ECO:0000256" key="10">
    <source>
        <dbReference type="ARBA" id="ARBA00022989"/>
    </source>
</evidence>
<comment type="subunit">
    <text evidence="5 16">Heterotrimer of an alpha, a beta and a gamma subunit.</text>
</comment>
<keyword evidence="6 16" id="KW-0813">Transport</keyword>
<feature type="region of interest" description="Disordered" evidence="18">
    <location>
        <begin position="40"/>
        <end position="61"/>
    </location>
</feature>
<reference evidence="19 20" key="1">
    <citation type="journal article" date="2011" name="Front. Microbiol.">
        <title>Genomic signatures of strain selection and enhancement in Bacillus atrophaeus var. globigii, a historical biowarfare simulant.</title>
        <authorList>
            <person name="Gibbons H.S."/>
            <person name="Broomall S.M."/>
            <person name="McNew L.A."/>
            <person name="Daligault H."/>
            <person name="Chapman C."/>
            <person name="Bruce D."/>
            <person name="Karavis M."/>
            <person name="Krepps M."/>
            <person name="McGregor P.A."/>
            <person name="Hong C."/>
            <person name="Park K.H."/>
            <person name="Akmal A."/>
            <person name="Feldman A."/>
            <person name="Lin J.S."/>
            <person name="Chang W.E."/>
            <person name="Higgs B.W."/>
            <person name="Demirev P."/>
            <person name="Lindquist J."/>
            <person name="Liem A."/>
            <person name="Fochler E."/>
            <person name="Read T.D."/>
            <person name="Tapia R."/>
            <person name="Johnson S."/>
            <person name="Bishop-Lilly K.A."/>
            <person name="Detter C."/>
            <person name="Han C."/>
            <person name="Sozhamannan S."/>
            <person name="Rosenzweig C.N."/>
            <person name="Skowronski E.W."/>
        </authorList>
    </citation>
    <scope>NUCLEOTIDE SEQUENCE [LARGE SCALE GENOMIC DNA]</scope>
    <source>
        <strain evidence="19 20">CL-SP19</strain>
    </source>
</reference>
<evidence type="ECO:0000256" key="3">
    <source>
        <dbReference type="ARBA" id="ARBA00004162"/>
    </source>
</evidence>
<gene>
    <name evidence="16" type="primary">oadG</name>
    <name evidence="19" type="ORF">CWI81_05625</name>
</gene>
<dbReference type="GO" id="GO:0015081">
    <property type="term" value="F:sodium ion transmembrane transporter activity"/>
    <property type="evidence" value="ECO:0007669"/>
    <property type="project" value="UniProtKB-UniRule"/>
</dbReference>
<dbReference type="GO" id="GO:0005886">
    <property type="term" value="C:plasma membrane"/>
    <property type="evidence" value="ECO:0007669"/>
    <property type="project" value="UniProtKB-SubCell"/>
</dbReference>
<keyword evidence="13 16" id="KW-0472">Membrane</keyword>
<name>A0A432ZIX1_9GAMM</name>